<feature type="binding site" evidence="7">
    <location>
        <begin position="32"/>
        <end position="39"/>
    </location>
    <ligand>
        <name>ATP</name>
        <dbReference type="ChEBI" id="CHEBI:30616"/>
    </ligand>
</feature>
<evidence type="ECO:0000256" key="3">
    <source>
        <dbReference type="ARBA" id="ARBA00022741"/>
    </source>
</evidence>
<dbReference type="GO" id="GO:0005524">
    <property type="term" value="F:ATP binding"/>
    <property type="evidence" value="ECO:0007669"/>
    <property type="project" value="UniProtKB-UniRule"/>
</dbReference>
<sequence length="1216" mass="132964">MYLKTLQLRGFKSFASATTLEFEPGITCVVGPNGSGKSNVVDALAWVMGEQGVKTLRGGKMEDVIFAGTSTRGALGRAEVSLTIDNSDGALDIDYTEVTLTRTLFRNGGSEYAINGAQCRLLDIQDLLSDTGLGREMHVIVGQGQLDAVLRATPLDRRGFIEEAAGVLKHRKRKEKALRKLAGMQGNLLRLADLLSELNRQLGPLARQAKAAQRAQVLAATVRDSGMRLLADDLNTAQDQVRNHRESTKHRKELLQTSETELAAIRSTLAQREHAAALASPQSAAAGQTVASLLGQREQLRNLQTLATERLRHLGSAPVDDAIDLTQIRQQLERVKAQAETAKQQVTQARQTADESSLTKQVREQELRVAQLELTNYDKQTAAHRERIAQLTSQASAQRSRVETLTAEIDRLGVELRAAHERLELARTAATPDEPENQVLDAQLEASSQHLVELRSASKAAQAELSETQQETARAQARMAAARAKAQALELSLQHGHGDSAVLTEVDGVVGQVLGQFDAPDSLQVALESALAHLGSAVITSELTKAIEISRSEQAQDLGTATVLFPGKSAPRLEPELVTRALEALGDQQAGRLVEQVELASDLPWLAQLLEELLQDVIVVSTMQMATTLVTKEPRLTAVTMAGHVLSDGLVRLWTPLEAGPLRLRSELADAVEAQRELSAELETLELKSQAQGERVKECTAVLLDAQTEHEVLVGQTQERSREHARAAAVLENARQEVARTHTTIDQAQQRLAQAQQTLVQTADQLGAADQDFTPDQGRQDNLRQQILVLETGLEAARNAETEARVALRGLQEQFAGQTQRVSSTERTLHSQEQAVERAQQANRVRKRRAERAQSVLDQAEIALGLLEQSIQGALEARDRAQQLQQERDQEIMQLRERAEHLHQTVRANVDIVHGDELRLTVLEQQVEQYANKSIELYATDPAELVAGYGPHVPIVEPAGPQTAAAEDSDSGAEPQGDEQTVLLGYNRQEQEEIYARSKRKLATLGKINPLALEEFTALQERQEFLAAQLEDLRASRADLMSLVTDIDNRVEQAFSQAYADTAAQFTKVFARLFPGGHGQLTLDDPENPLTSGIDIEAKPAGKKVKRLSLLSGGERSLTAIAFLVAIFLARPSPFYVMDEVEAALDDVNLGRLLAVFEELRQNSQLIVISHQKRTMQISDALYGVTMAGDGISTVISQRLEPRNLEGTEPVGEVAV</sequence>
<reference evidence="11" key="1">
    <citation type="submission" date="2024-02" db="EMBL/GenBank/DDBJ databases">
        <title>Tomenella chthoni gen. nov. sp. nov., a member of the family Jonesiaceae isolated from bat guano.</title>
        <authorList>
            <person name="Miller S.L."/>
            <person name="King J."/>
            <person name="Sankaranarayanan K."/>
            <person name="Lawson P.A."/>
        </authorList>
    </citation>
    <scope>NUCLEOTIDE SEQUENCE</scope>
    <source>
        <strain evidence="11">BS-20</strain>
    </source>
</reference>
<accession>A0AAU7DZ37</accession>
<comment type="function">
    <text evidence="7">Required for chromosome condensation and partitioning.</text>
</comment>
<dbReference type="InterPro" id="IPR011890">
    <property type="entry name" value="SMC_prok"/>
</dbReference>
<evidence type="ECO:0000259" key="9">
    <source>
        <dbReference type="Pfam" id="PF02463"/>
    </source>
</evidence>
<dbReference type="GO" id="GO:0006260">
    <property type="term" value="P:DNA replication"/>
    <property type="evidence" value="ECO:0007669"/>
    <property type="project" value="UniProtKB-UniRule"/>
</dbReference>
<feature type="region of interest" description="Disordered" evidence="8">
    <location>
        <begin position="956"/>
        <end position="978"/>
    </location>
</feature>
<dbReference type="GO" id="GO:0005694">
    <property type="term" value="C:chromosome"/>
    <property type="evidence" value="ECO:0007669"/>
    <property type="project" value="InterPro"/>
</dbReference>
<dbReference type="GO" id="GO:0003677">
    <property type="term" value="F:DNA binding"/>
    <property type="evidence" value="ECO:0007669"/>
    <property type="project" value="UniProtKB-UniRule"/>
</dbReference>
<feature type="coiled-coil region" evidence="7">
    <location>
        <begin position="451"/>
        <end position="492"/>
    </location>
</feature>
<dbReference type="InterPro" id="IPR036277">
    <property type="entry name" value="SMC_hinge_sf"/>
</dbReference>
<comment type="domain">
    <text evidence="7">Contains large globular domains required for ATP hydrolysis at each terminus and a third globular domain forming a flexible hinge near the middle of the molecule. These domains are separated by coiled-coil structures.</text>
</comment>
<dbReference type="Gene3D" id="3.40.50.300">
    <property type="entry name" value="P-loop containing nucleotide triphosphate hydrolases"/>
    <property type="match status" value="2"/>
</dbReference>
<dbReference type="GO" id="GO:0030261">
    <property type="term" value="P:chromosome condensation"/>
    <property type="evidence" value="ECO:0007669"/>
    <property type="project" value="InterPro"/>
</dbReference>
<evidence type="ECO:0000256" key="1">
    <source>
        <dbReference type="ARBA" id="ARBA00004496"/>
    </source>
</evidence>
<dbReference type="SUPFAM" id="SSF57997">
    <property type="entry name" value="Tropomyosin"/>
    <property type="match status" value="1"/>
</dbReference>
<comment type="subunit">
    <text evidence="7">Homodimer.</text>
</comment>
<dbReference type="SUPFAM" id="SSF75553">
    <property type="entry name" value="Smc hinge domain"/>
    <property type="match status" value="1"/>
</dbReference>
<dbReference type="Pfam" id="PF06470">
    <property type="entry name" value="SMC_hinge"/>
    <property type="match status" value="1"/>
</dbReference>
<dbReference type="GO" id="GO:0007059">
    <property type="term" value="P:chromosome segregation"/>
    <property type="evidence" value="ECO:0007669"/>
    <property type="project" value="UniProtKB-UniRule"/>
</dbReference>
<feature type="coiled-coil region" evidence="7">
    <location>
        <begin position="731"/>
        <end position="765"/>
    </location>
</feature>
<feature type="domain" description="RecF/RecN/SMC N-terminal" evidence="9">
    <location>
        <begin position="2"/>
        <end position="1193"/>
    </location>
</feature>
<dbReference type="GO" id="GO:0005737">
    <property type="term" value="C:cytoplasm"/>
    <property type="evidence" value="ECO:0007669"/>
    <property type="project" value="UniProtKB-SubCell"/>
</dbReference>
<dbReference type="HAMAP" id="MF_01894">
    <property type="entry name" value="Smc_prok"/>
    <property type="match status" value="1"/>
</dbReference>
<dbReference type="PANTHER" id="PTHR43977">
    <property type="entry name" value="STRUCTURAL MAINTENANCE OF CHROMOSOMES PROTEIN 3"/>
    <property type="match status" value="1"/>
</dbReference>
<keyword evidence="6 7" id="KW-0238">DNA-binding</keyword>
<evidence type="ECO:0000259" key="10">
    <source>
        <dbReference type="Pfam" id="PF06470"/>
    </source>
</evidence>
<dbReference type="FunFam" id="3.40.50.300:FF:000984">
    <property type="entry name" value="Chromosome partition protein Smc"/>
    <property type="match status" value="1"/>
</dbReference>
<feature type="domain" description="SMC hinge" evidence="10">
    <location>
        <begin position="507"/>
        <end position="629"/>
    </location>
</feature>
<gene>
    <name evidence="7 11" type="primary">smc</name>
    <name evidence="11" type="ORF">V5R04_04410</name>
</gene>
<dbReference type="InterPro" id="IPR010935">
    <property type="entry name" value="SMC_hinge"/>
</dbReference>
<organism evidence="11">
    <name type="scientific">Jonesiaceae bacterium BS-20</name>
    <dbReference type="NCBI Taxonomy" id="3120821"/>
    <lineage>
        <taxon>Bacteria</taxon>
        <taxon>Bacillati</taxon>
        <taxon>Actinomycetota</taxon>
        <taxon>Actinomycetes</taxon>
        <taxon>Micrococcales</taxon>
        <taxon>Jonesiaceae</taxon>
    </lineage>
</organism>
<evidence type="ECO:0000256" key="4">
    <source>
        <dbReference type="ARBA" id="ARBA00022840"/>
    </source>
</evidence>
<dbReference type="GO" id="GO:0016887">
    <property type="term" value="F:ATP hydrolysis activity"/>
    <property type="evidence" value="ECO:0007669"/>
    <property type="project" value="InterPro"/>
</dbReference>
<evidence type="ECO:0000256" key="2">
    <source>
        <dbReference type="ARBA" id="ARBA00022490"/>
    </source>
</evidence>
<dbReference type="InterPro" id="IPR027417">
    <property type="entry name" value="P-loop_NTPase"/>
</dbReference>
<dbReference type="InterPro" id="IPR003395">
    <property type="entry name" value="RecF/RecN/SMC_N"/>
</dbReference>
<keyword evidence="4 7" id="KW-0067">ATP-binding</keyword>
<dbReference type="PIRSF" id="PIRSF005719">
    <property type="entry name" value="SMC"/>
    <property type="match status" value="1"/>
</dbReference>
<proteinExistence type="inferred from homology"/>
<keyword evidence="5 7" id="KW-0175">Coiled coil</keyword>
<keyword evidence="2 7" id="KW-0963">Cytoplasm</keyword>
<comment type="subcellular location">
    <subcellularLocation>
        <location evidence="1 7">Cytoplasm</location>
    </subcellularLocation>
</comment>
<dbReference type="Pfam" id="PF02463">
    <property type="entry name" value="SMC_N"/>
    <property type="match status" value="1"/>
</dbReference>
<dbReference type="CDD" id="cd03278">
    <property type="entry name" value="ABC_SMC_barmotin"/>
    <property type="match status" value="1"/>
</dbReference>
<dbReference type="EMBL" id="CP146203">
    <property type="protein sequence ID" value="XBH22473.1"/>
    <property type="molecule type" value="Genomic_DNA"/>
</dbReference>
<evidence type="ECO:0000313" key="11">
    <source>
        <dbReference type="EMBL" id="XBH22473.1"/>
    </source>
</evidence>
<keyword evidence="3 7" id="KW-0547">Nucleotide-binding</keyword>
<evidence type="ECO:0000256" key="8">
    <source>
        <dbReference type="SAM" id="MobiDB-lite"/>
    </source>
</evidence>
<protein>
    <recommendedName>
        <fullName evidence="7">Chromosome partition protein Smc</fullName>
    </recommendedName>
</protein>
<dbReference type="NCBIfam" id="TIGR02168">
    <property type="entry name" value="SMC_prok_B"/>
    <property type="match status" value="1"/>
</dbReference>
<dbReference type="FunFam" id="3.40.50.300:FF:000901">
    <property type="entry name" value="Chromosome partition protein Smc"/>
    <property type="match status" value="1"/>
</dbReference>
<dbReference type="InterPro" id="IPR024704">
    <property type="entry name" value="SMC"/>
</dbReference>
<feature type="coiled-coil region" evidence="7">
    <location>
        <begin position="794"/>
        <end position="898"/>
    </location>
</feature>
<dbReference type="GO" id="GO:0007062">
    <property type="term" value="P:sister chromatid cohesion"/>
    <property type="evidence" value="ECO:0007669"/>
    <property type="project" value="InterPro"/>
</dbReference>
<evidence type="ECO:0000256" key="5">
    <source>
        <dbReference type="ARBA" id="ARBA00023054"/>
    </source>
</evidence>
<name>A0AAU7DZ37_9MICO</name>
<dbReference type="AlphaFoldDB" id="A0AAU7DZ37"/>
<evidence type="ECO:0000256" key="7">
    <source>
        <dbReference type="HAMAP-Rule" id="MF_01894"/>
    </source>
</evidence>
<dbReference type="SUPFAM" id="SSF52540">
    <property type="entry name" value="P-loop containing nucleoside triphosphate hydrolases"/>
    <property type="match status" value="1"/>
</dbReference>
<evidence type="ECO:0000256" key="6">
    <source>
        <dbReference type="ARBA" id="ARBA00023125"/>
    </source>
</evidence>
<comment type="similarity">
    <text evidence="7">Belongs to the SMC family.</text>
</comment>
<feature type="coiled-coil region" evidence="7">
    <location>
        <begin position="325"/>
        <end position="422"/>
    </location>
</feature>